<dbReference type="Proteomes" id="UP001642360">
    <property type="component" value="Unassembled WGS sequence"/>
</dbReference>
<dbReference type="Pfam" id="PF04749">
    <property type="entry name" value="PLAC8"/>
    <property type="match status" value="1"/>
</dbReference>
<dbReference type="InterPro" id="IPR006461">
    <property type="entry name" value="PLAC_motif_containing"/>
</dbReference>
<keyword evidence="2" id="KW-1185">Reference proteome</keyword>
<dbReference type="NCBIfam" id="TIGR01571">
    <property type="entry name" value="A_thal_Cys_rich"/>
    <property type="match status" value="1"/>
</dbReference>
<dbReference type="AlphaFoldDB" id="A0ABC8SQZ4"/>
<dbReference type="EMBL" id="CAUOFW020003382">
    <property type="protein sequence ID" value="CAK9159584.1"/>
    <property type="molecule type" value="Genomic_DNA"/>
</dbReference>
<organism evidence="1 2">
    <name type="scientific">Ilex paraguariensis</name>
    <name type="common">yerba mate</name>
    <dbReference type="NCBI Taxonomy" id="185542"/>
    <lineage>
        <taxon>Eukaryota</taxon>
        <taxon>Viridiplantae</taxon>
        <taxon>Streptophyta</taxon>
        <taxon>Embryophyta</taxon>
        <taxon>Tracheophyta</taxon>
        <taxon>Spermatophyta</taxon>
        <taxon>Magnoliopsida</taxon>
        <taxon>eudicotyledons</taxon>
        <taxon>Gunneridae</taxon>
        <taxon>Pentapetalae</taxon>
        <taxon>asterids</taxon>
        <taxon>campanulids</taxon>
        <taxon>Aquifoliales</taxon>
        <taxon>Aquifoliaceae</taxon>
        <taxon>Ilex</taxon>
    </lineage>
</organism>
<accession>A0ABC8SQZ4</accession>
<comment type="caution">
    <text evidence="1">The sequence shown here is derived from an EMBL/GenBank/DDBJ whole genome shotgun (WGS) entry which is preliminary data.</text>
</comment>
<gene>
    <name evidence="1" type="ORF">ILEXP_LOCUS28282</name>
</gene>
<reference evidence="1 2" key="1">
    <citation type="submission" date="2024-02" db="EMBL/GenBank/DDBJ databases">
        <authorList>
            <person name="Vignale AGUSTIN F."/>
            <person name="Sosa J E."/>
            <person name="Modenutti C."/>
        </authorList>
    </citation>
    <scope>NUCLEOTIDE SEQUENCE [LARGE SCALE GENOMIC DNA]</scope>
</reference>
<protein>
    <submittedName>
        <fullName evidence="1">Uncharacterized protein</fullName>
    </submittedName>
</protein>
<name>A0ABC8SQZ4_9AQUA</name>
<proteinExistence type="predicted"/>
<evidence type="ECO:0000313" key="1">
    <source>
        <dbReference type="EMBL" id="CAK9159584.1"/>
    </source>
</evidence>
<sequence length="160" mass="17359">MDPNNPKDAKPVPFPPAPASCPEGQWSTDLFDCWDDGSTCCLTCVCPCIAMGRMVEIIDRGTTTRCVACALYYALSSVGCGWLYACTYRSKLRGLFKLPEAPCVDGLVHGSCCLCAISQEYRELKNRGVDPSIGWEANVEKWKREGVTSPPIAAAPGMAR</sequence>
<dbReference type="PANTHER" id="PTHR15907">
    <property type="entry name" value="DUF614 FAMILY PROTEIN-RELATED"/>
    <property type="match status" value="1"/>
</dbReference>
<evidence type="ECO:0000313" key="2">
    <source>
        <dbReference type="Proteomes" id="UP001642360"/>
    </source>
</evidence>